<dbReference type="RefSeq" id="WP_281462221.1">
    <property type="nucleotide sequence ID" value="NZ_JASBAN010000001.1"/>
</dbReference>
<dbReference type="InterPro" id="IPR015911">
    <property type="entry name" value="Phosphoglycerate_kinase_CS"/>
</dbReference>
<keyword evidence="6 9" id="KW-0547">Nucleotide-binding</keyword>
<evidence type="ECO:0000313" key="11">
    <source>
        <dbReference type="EMBL" id="MDI2112585.1"/>
    </source>
</evidence>
<evidence type="ECO:0000256" key="10">
    <source>
        <dbReference type="RuleBase" id="RU000532"/>
    </source>
</evidence>
<dbReference type="Pfam" id="PF00162">
    <property type="entry name" value="PGK"/>
    <property type="match status" value="1"/>
</dbReference>
<feature type="binding site" evidence="9">
    <location>
        <position position="41"/>
    </location>
    <ligand>
        <name>substrate</name>
    </ligand>
</feature>
<accession>A0ABT6Q6S0</accession>
<dbReference type="PRINTS" id="PR00477">
    <property type="entry name" value="PHGLYCKINASE"/>
</dbReference>
<keyword evidence="8 9" id="KW-0067">ATP-binding</keyword>
<dbReference type="PIRSF" id="PIRSF000724">
    <property type="entry name" value="Pgk"/>
    <property type="match status" value="1"/>
</dbReference>
<dbReference type="InterPro" id="IPR036043">
    <property type="entry name" value="Phosphoglycerate_kinase_sf"/>
</dbReference>
<dbReference type="EC" id="2.7.2.3" evidence="4 9"/>
<evidence type="ECO:0000256" key="2">
    <source>
        <dbReference type="ARBA" id="ARBA00008982"/>
    </source>
</evidence>
<comment type="caution">
    <text evidence="11">The sequence shown here is derived from an EMBL/GenBank/DDBJ whole genome shotgun (WGS) entry which is preliminary data.</text>
</comment>
<evidence type="ECO:0000256" key="5">
    <source>
        <dbReference type="ARBA" id="ARBA00022679"/>
    </source>
</evidence>
<comment type="similarity">
    <text evidence="2 9 10">Belongs to the phosphoglycerate kinase family.</text>
</comment>
<evidence type="ECO:0000256" key="3">
    <source>
        <dbReference type="ARBA" id="ARBA00011245"/>
    </source>
</evidence>
<dbReference type="Gene3D" id="3.40.50.1260">
    <property type="entry name" value="Phosphoglycerate kinase, N-terminal domain"/>
    <property type="match status" value="2"/>
</dbReference>
<dbReference type="SUPFAM" id="SSF53748">
    <property type="entry name" value="Phosphoglycerate kinase"/>
    <property type="match status" value="1"/>
</dbReference>
<comment type="catalytic activity">
    <reaction evidence="1 9 10">
        <text>(2R)-3-phosphoglycerate + ATP = (2R)-3-phospho-glyceroyl phosphate + ADP</text>
        <dbReference type="Rhea" id="RHEA:14801"/>
        <dbReference type="ChEBI" id="CHEBI:30616"/>
        <dbReference type="ChEBI" id="CHEBI:57604"/>
        <dbReference type="ChEBI" id="CHEBI:58272"/>
        <dbReference type="ChEBI" id="CHEBI:456216"/>
        <dbReference type="EC" id="2.7.2.3"/>
    </reaction>
</comment>
<dbReference type="PROSITE" id="PS00111">
    <property type="entry name" value="PGLYCERATE_KINASE"/>
    <property type="match status" value="1"/>
</dbReference>
<dbReference type="InterPro" id="IPR015824">
    <property type="entry name" value="Phosphoglycerate_kinase_N"/>
</dbReference>
<dbReference type="Proteomes" id="UP001431775">
    <property type="component" value="Unassembled WGS sequence"/>
</dbReference>
<evidence type="ECO:0000256" key="8">
    <source>
        <dbReference type="ARBA" id="ARBA00022840"/>
    </source>
</evidence>
<comment type="subcellular location">
    <subcellularLocation>
        <location evidence="9">Cytoplasm</location>
    </subcellularLocation>
</comment>
<comment type="subunit">
    <text evidence="3 9">Monomer.</text>
</comment>
<evidence type="ECO:0000256" key="4">
    <source>
        <dbReference type="ARBA" id="ARBA00013061"/>
    </source>
</evidence>
<dbReference type="PANTHER" id="PTHR11406">
    <property type="entry name" value="PHOSPHOGLYCERATE KINASE"/>
    <property type="match status" value="1"/>
</dbReference>
<feature type="binding site" evidence="9">
    <location>
        <begin position="26"/>
        <end position="28"/>
    </location>
    <ligand>
        <name>substrate</name>
    </ligand>
</feature>
<evidence type="ECO:0000313" key="12">
    <source>
        <dbReference type="Proteomes" id="UP001431775"/>
    </source>
</evidence>
<feature type="binding site" evidence="9">
    <location>
        <position position="123"/>
    </location>
    <ligand>
        <name>substrate</name>
    </ligand>
</feature>
<name>A0ABT6Q6S0_9PROT</name>
<dbReference type="InterPro" id="IPR001576">
    <property type="entry name" value="Phosphoglycerate_kinase"/>
</dbReference>
<comment type="pathway">
    <text evidence="9">Carbohydrate degradation; glycolysis; pyruvate from D-glyceraldehyde 3-phosphate: step 2/5.</text>
</comment>
<proteinExistence type="inferred from homology"/>
<keyword evidence="9" id="KW-0963">Cytoplasm</keyword>
<reference evidence="11" key="1">
    <citation type="submission" date="2023-05" db="EMBL/GenBank/DDBJ databases">
        <title>Whole genome sequence of Commensalibacter sp.</title>
        <authorList>
            <person name="Charoenyingcharoen P."/>
            <person name="Yukphan P."/>
        </authorList>
    </citation>
    <scope>NUCLEOTIDE SEQUENCE</scope>
    <source>
        <strain evidence="11">TBRC 10068</strain>
    </source>
</reference>
<evidence type="ECO:0000256" key="1">
    <source>
        <dbReference type="ARBA" id="ARBA00000642"/>
    </source>
</evidence>
<gene>
    <name evidence="9" type="primary">pgk</name>
    <name evidence="11" type="ORF">QJV33_04665</name>
</gene>
<evidence type="ECO:0000256" key="9">
    <source>
        <dbReference type="HAMAP-Rule" id="MF_00145"/>
    </source>
</evidence>
<feature type="binding site" evidence="9">
    <location>
        <begin position="358"/>
        <end position="361"/>
    </location>
    <ligand>
        <name>ATP</name>
        <dbReference type="ChEBI" id="CHEBI:30616"/>
    </ligand>
</feature>
<comment type="caution">
    <text evidence="9">Lacks conserved residue(s) required for the propagation of feature annotation.</text>
</comment>
<organism evidence="11 12">
    <name type="scientific">Commensalibacter nepenthis</name>
    <dbReference type="NCBI Taxonomy" id="3043872"/>
    <lineage>
        <taxon>Bacteria</taxon>
        <taxon>Pseudomonadati</taxon>
        <taxon>Pseudomonadota</taxon>
        <taxon>Alphaproteobacteria</taxon>
        <taxon>Acetobacterales</taxon>
        <taxon>Acetobacteraceae</taxon>
    </lineage>
</organism>
<feature type="binding site" evidence="9">
    <location>
        <position position="328"/>
    </location>
    <ligand>
        <name>ATP</name>
        <dbReference type="ChEBI" id="CHEBI:30616"/>
    </ligand>
</feature>
<dbReference type="HAMAP" id="MF_00145">
    <property type="entry name" value="Phosphoglyc_kinase"/>
    <property type="match status" value="1"/>
</dbReference>
<keyword evidence="9" id="KW-0324">Glycolysis</keyword>
<dbReference type="GO" id="GO:0004618">
    <property type="term" value="F:phosphoglycerate kinase activity"/>
    <property type="evidence" value="ECO:0007669"/>
    <property type="project" value="UniProtKB-EC"/>
</dbReference>
<keyword evidence="12" id="KW-1185">Reference proteome</keyword>
<keyword evidence="5 9" id="KW-0808">Transferase</keyword>
<dbReference type="PANTHER" id="PTHR11406:SF23">
    <property type="entry name" value="PHOSPHOGLYCERATE KINASE 1, CHLOROPLASTIC-RELATED"/>
    <property type="match status" value="1"/>
</dbReference>
<keyword evidence="7 9" id="KW-0418">Kinase</keyword>
<evidence type="ECO:0000256" key="6">
    <source>
        <dbReference type="ARBA" id="ARBA00022741"/>
    </source>
</evidence>
<protein>
    <recommendedName>
        <fullName evidence="4 9">Phosphoglycerate kinase</fullName>
        <ecNumber evidence="4 9">2.7.2.3</ecNumber>
    </recommendedName>
</protein>
<evidence type="ECO:0000256" key="7">
    <source>
        <dbReference type="ARBA" id="ARBA00022777"/>
    </source>
</evidence>
<dbReference type="CDD" id="cd00318">
    <property type="entry name" value="Phosphoglycerate_kinase"/>
    <property type="match status" value="1"/>
</dbReference>
<dbReference type="EMBL" id="JASBAN010000001">
    <property type="protein sequence ID" value="MDI2112585.1"/>
    <property type="molecule type" value="Genomic_DNA"/>
</dbReference>
<feature type="binding site" evidence="9">
    <location>
        <position position="206"/>
    </location>
    <ligand>
        <name>ATP</name>
        <dbReference type="ChEBI" id="CHEBI:30616"/>
    </ligand>
</feature>
<feature type="binding site" evidence="9">
    <location>
        <position position="156"/>
    </location>
    <ligand>
        <name>substrate</name>
    </ligand>
</feature>
<sequence>MVDQKAFKTLDDLADCKGKKVLLRGDLNVPVHDGKISDTTRLERLAPTIQELVKKGAKVIVCSHFARPKGKVVPEMSLRPVGEALASIIKLPVAFADNCIGPDAQKAVDAMKDGDVLLLENTRFHVGEEKNDLTLSQDLASLADIYVDDAFSAAHRAHASTEGVTRYLPSFAGRLMETELNALNRALENPKRPVGAIVGGSKISTKLDLLSNMIAKVDVLVIGGAMANTFLAAQGVKVGKSLQEAEMHDTARDIMTKAKEKGCKILLPVDVVVAAELKNDPATQIVDVSVVPDDQMILDVGPKTVELLNKALTELKTLVWNGPLGAFEFTPFDKATNAVAQEAAKLTKAGQLESVAGGGDTVSALKHAGVIHDMSYVSTAGGAFLEWLEGKALPGIVALTTLARETIPL</sequence>